<dbReference type="AlphaFoldDB" id="A0A095BBY2"/>
<comment type="caution">
    <text evidence="1">The sequence shown here is derived from an EMBL/GenBank/DDBJ whole genome shotgun (WGS) entry which is preliminary data.</text>
</comment>
<dbReference type="Proteomes" id="UP000029448">
    <property type="component" value="Unassembled WGS sequence"/>
</dbReference>
<keyword evidence="2" id="KW-1185">Reference proteome</keyword>
<sequence length="106" mass="11794">MTNVITISSQKFLDEEIVAEKIAAEDFTVFVSPSFEIDGEEYRLMLDGHHSFAAAKEAGVEPVIIEQDGTDNDTICLLNAGNIDDFLAVNRNDCDFYDISTGRDVW</sequence>
<evidence type="ECO:0008006" key="3">
    <source>
        <dbReference type="Google" id="ProtNLM"/>
    </source>
</evidence>
<dbReference type="RefSeq" id="WP_035377466.1">
    <property type="nucleotide sequence ID" value="NZ_JACAOJ010000014.1"/>
</dbReference>
<evidence type="ECO:0000313" key="1">
    <source>
        <dbReference type="EMBL" id="KGB26273.1"/>
    </source>
</evidence>
<dbReference type="EMBL" id="JOKM01000012">
    <property type="protein sequence ID" value="KGB26273.1"/>
    <property type="molecule type" value="Genomic_DNA"/>
</dbReference>
<dbReference type="GeneID" id="89478605"/>
<gene>
    <name evidence="1" type="ORF">AtDm6_0265</name>
</gene>
<reference evidence="1 2" key="1">
    <citation type="submission" date="2014-06" db="EMBL/GenBank/DDBJ databases">
        <title>Functional and comparative genomic analyses of the Drosophila gut microbiota identify candidate symbiosis factors.</title>
        <authorList>
            <person name="Newell P.D."/>
            <person name="Chaston J.M."/>
            <person name="Douglas A.E."/>
        </authorList>
    </citation>
    <scope>NUCLEOTIDE SEQUENCE [LARGE SCALE GENOMIC DNA]</scope>
    <source>
        <strain evidence="1 2">DmCS_006</strain>
    </source>
</reference>
<accession>A0A095BBY2</accession>
<proteinExistence type="predicted"/>
<dbReference type="PATRIC" id="fig|104102.7.peg.265"/>
<protein>
    <recommendedName>
        <fullName evidence="3">ParB/Sulfiredoxin domain-containing protein</fullName>
    </recommendedName>
</protein>
<evidence type="ECO:0000313" key="2">
    <source>
        <dbReference type="Proteomes" id="UP000029448"/>
    </source>
</evidence>
<organism evidence="1 2">
    <name type="scientific">Acetobacter tropicalis</name>
    <dbReference type="NCBI Taxonomy" id="104102"/>
    <lineage>
        <taxon>Bacteria</taxon>
        <taxon>Pseudomonadati</taxon>
        <taxon>Pseudomonadota</taxon>
        <taxon>Alphaproteobacteria</taxon>
        <taxon>Acetobacterales</taxon>
        <taxon>Acetobacteraceae</taxon>
        <taxon>Acetobacter</taxon>
    </lineage>
</organism>
<name>A0A095BBY2_9PROT</name>
<dbReference type="STRING" id="104102.AtDm6_0265"/>